<evidence type="ECO:0000256" key="1">
    <source>
        <dbReference type="SAM" id="SignalP"/>
    </source>
</evidence>
<evidence type="ECO:0008006" key="4">
    <source>
        <dbReference type="Google" id="ProtNLM"/>
    </source>
</evidence>
<feature type="chain" id="PRO_5030808352" description="Lectin-like protein BA14k" evidence="1">
    <location>
        <begin position="27"/>
        <end position="125"/>
    </location>
</feature>
<accession>A0A7W4PNE3</accession>
<organism evidence="2 3">
    <name type="scientific">Gluconacetobacter tumulisoli</name>
    <dbReference type="NCBI Taxonomy" id="1286189"/>
    <lineage>
        <taxon>Bacteria</taxon>
        <taxon>Pseudomonadati</taxon>
        <taxon>Pseudomonadota</taxon>
        <taxon>Alphaproteobacteria</taxon>
        <taxon>Acetobacterales</taxon>
        <taxon>Acetobacteraceae</taxon>
        <taxon>Gluconacetobacter</taxon>
    </lineage>
</organism>
<proteinExistence type="predicted"/>
<evidence type="ECO:0000313" key="2">
    <source>
        <dbReference type="EMBL" id="MBB2202539.1"/>
    </source>
</evidence>
<evidence type="ECO:0000313" key="3">
    <source>
        <dbReference type="Proteomes" id="UP000578030"/>
    </source>
</evidence>
<dbReference type="EMBL" id="JABEQM010000011">
    <property type="protein sequence ID" value="MBB2202539.1"/>
    <property type="molecule type" value="Genomic_DNA"/>
</dbReference>
<feature type="signal peptide" evidence="1">
    <location>
        <begin position="1"/>
        <end position="26"/>
    </location>
</feature>
<reference evidence="2 3" key="1">
    <citation type="submission" date="2020-04" db="EMBL/GenBank/DDBJ databases">
        <title>Description of novel Gluconacetobacter.</title>
        <authorList>
            <person name="Sombolestani A."/>
        </authorList>
    </citation>
    <scope>NUCLEOTIDE SEQUENCE [LARGE SCALE GENOMIC DNA]</scope>
    <source>
        <strain evidence="2 3">LMG 27802</strain>
    </source>
</reference>
<keyword evidence="1" id="KW-0732">Signal</keyword>
<dbReference type="PROSITE" id="PS51257">
    <property type="entry name" value="PROKAR_LIPOPROTEIN"/>
    <property type="match status" value="1"/>
</dbReference>
<name>A0A7W4PNE3_9PROT</name>
<dbReference type="RefSeq" id="WP_182959985.1">
    <property type="nucleotide sequence ID" value="NZ_JABEQM010000011.1"/>
</dbReference>
<sequence length="125" mass="12571">MNDCPRPPVARLAVAVMMLSGLAACAPQPVARPAAQAVPRRPPLQFAPGTVVEAPPPANEAQLVNDPSAPLNTPLCGAAARAAVATGARVNPAPLASGNSCVANACFDPLTGTYIGADGNRHVCR</sequence>
<dbReference type="AlphaFoldDB" id="A0A7W4PNE3"/>
<gene>
    <name evidence="2" type="ORF">HLH28_13320</name>
</gene>
<keyword evidence="3" id="KW-1185">Reference proteome</keyword>
<protein>
    <recommendedName>
        <fullName evidence="4">Lectin-like protein BA14k</fullName>
    </recommendedName>
</protein>
<comment type="caution">
    <text evidence="2">The sequence shown here is derived from an EMBL/GenBank/DDBJ whole genome shotgun (WGS) entry which is preliminary data.</text>
</comment>
<dbReference type="Proteomes" id="UP000578030">
    <property type="component" value="Unassembled WGS sequence"/>
</dbReference>